<feature type="compositionally biased region" description="Acidic residues" evidence="1">
    <location>
        <begin position="298"/>
        <end position="311"/>
    </location>
</feature>
<sequence>MTLGWNAGRACESPGAKSPPLGQFLFCGELGGPQEVNLPKKVLPSLQSLERQLQELEHNLRIRQVRSTPQLRVPSLPALKPKAPVFPGKEAPKEAPKAKLPALRAQPSRGVPEQPEVRRSARPRQEGRPAPAVPKASPELKKRERRQAEKQKEKEVGLQEVFKLLESVNRKAEPVKSNRKSKEPKKALESAQTPIQAQKVLDEVPPIADPSNEAELIKSDATSSEEPKKALEASPSEGAPTSEAEPVEPDLAEAAEAAEEPKKALEESAQTPVEAGVDLRRASAEASPSEGAPTSEAEPVEPDLAEAAEAAEEPKKALEESAQAPVEASPSEGAPTSEEPKKVLEESGQTLVEASPGEGIATADEASPSIAITPPDSYQDEDFYSESFASFSEHFEAAEDSAAEESYATPSEGTGEVSVATPVSARSSESSR</sequence>
<evidence type="ECO:0000256" key="1">
    <source>
        <dbReference type="SAM" id="MobiDB-lite"/>
    </source>
</evidence>
<feature type="compositionally biased region" description="Low complexity" evidence="1">
    <location>
        <begin position="284"/>
        <end position="297"/>
    </location>
</feature>
<feature type="region of interest" description="Disordered" evidence="1">
    <location>
        <begin position="1"/>
        <end position="20"/>
    </location>
</feature>
<proteinExistence type="predicted"/>
<protein>
    <submittedName>
        <fullName evidence="2">Uncharacterized protein</fullName>
    </submittedName>
</protein>
<feature type="region of interest" description="Disordered" evidence="1">
    <location>
        <begin position="64"/>
        <end position="432"/>
    </location>
</feature>
<comment type="caution">
    <text evidence="2">The sequence shown here is derived from an EMBL/GenBank/DDBJ whole genome shotgun (WGS) entry which is preliminary data.</text>
</comment>
<organism evidence="2 3">
    <name type="scientific">Effrenium voratum</name>
    <dbReference type="NCBI Taxonomy" id="2562239"/>
    <lineage>
        <taxon>Eukaryota</taxon>
        <taxon>Sar</taxon>
        <taxon>Alveolata</taxon>
        <taxon>Dinophyceae</taxon>
        <taxon>Suessiales</taxon>
        <taxon>Symbiodiniaceae</taxon>
        <taxon>Effrenium</taxon>
    </lineage>
</organism>
<name>A0AA36JCW0_9DINO</name>
<gene>
    <name evidence="2" type="ORF">EVOR1521_LOCUS26457</name>
</gene>
<dbReference type="AlphaFoldDB" id="A0AA36JCW0"/>
<evidence type="ECO:0000313" key="2">
    <source>
        <dbReference type="EMBL" id="CAJ1403885.1"/>
    </source>
</evidence>
<reference evidence="2" key="1">
    <citation type="submission" date="2023-08" db="EMBL/GenBank/DDBJ databases">
        <authorList>
            <person name="Chen Y."/>
            <person name="Shah S."/>
            <person name="Dougan E. K."/>
            <person name="Thang M."/>
            <person name="Chan C."/>
        </authorList>
    </citation>
    <scope>NUCLEOTIDE SEQUENCE</scope>
</reference>
<feature type="compositionally biased region" description="Basic and acidic residues" evidence="1">
    <location>
        <begin position="168"/>
        <end position="188"/>
    </location>
</feature>
<dbReference type="EMBL" id="CAUJNA010003515">
    <property type="protein sequence ID" value="CAJ1403885.1"/>
    <property type="molecule type" value="Genomic_DNA"/>
</dbReference>
<keyword evidence="3" id="KW-1185">Reference proteome</keyword>
<dbReference type="Proteomes" id="UP001178507">
    <property type="component" value="Unassembled WGS sequence"/>
</dbReference>
<evidence type="ECO:0000313" key="3">
    <source>
        <dbReference type="Proteomes" id="UP001178507"/>
    </source>
</evidence>
<accession>A0AA36JCW0</accession>
<feature type="non-terminal residue" evidence="2">
    <location>
        <position position="1"/>
    </location>
</feature>
<feature type="compositionally biased region" description="Basic and acidic residues" evidence="1">
    <location>
        <begin position="115"/>
        <end position="127"/>
    </location>
</feature>
<feature type="compositionally biased region" description="Acidic residues" evidence="1">
    <location>
        <begin position="245"/>
        <end position="258"/>
    </location>
</feature>
<feature type="compositionally biased region" description="Basic and acidic residues" evidence="1">
    <location>
        <begin position="138"/>
        <end position="157"/>
    </location>
</feature>